<evidence type="ECO:0000256" key="2">
    <source>
        <dbReference type="SAM" id="SignalP"/>
    </source>
</evidence>
<proteinExistence type="predicted"/>
<gene>
    <name evidence="3" type="ORF">CSSPJE1EN1_LOCUS28236</name>
</gene>
<reference evidence="3" key="1">
    <citation type="submission" date="2024-02" db="EMBL/GenBank/DDBJ databases">
        <authorList>
            <consortium name="ELIXIR-Norway"/>
            <consortium name="Elixir Norway"/>
        </authorList>
    </citation>
    <scope>NUCLEOTIDE SEQUENCE</scope>
</reference>
<sequence length="169" mass="17040">MLNLNKVVSSAAALAIGSLFVLTTGCNSSDDASNGISSNKSAHARVPAAPADDTAASASGNVIWGGITHEDGTAMSKDELNSDIAELPTLGVNYNELQSAVTADSASGIVTLYDANGNVIAMIPAAGYGTIRSVTTTASSMDEKGNCTNGSLVFDLNDTQQAVPAANSR</sequence>
<accession>A0ABP0VEI6</accession>
<comment type="caution">
    <text evidence="3">The sequence shown here is derived from an EMBL/GenBank/DDBJ whole genome shotgun (WGS) entry which is preliminary data.</text>
</comment>
<feature type="signal peptide" evidence="2">
    <location>
        <begin position="1"/>
        <end position="28"/>
    </location>
</feature>
<organism evidence="3 4">
    <name type="scientific">Sphagnum jensenii</name>
    <dbReference type="NCBI Taxonomy" id="128206"/>
    <lineage>
        <taxon>Eukaryota</taxon>
        <taxon>Viridiplantae</taxon>
        <taxon>Streptophyta</taxon>
        <taxon>Embryophyta</taxon>
        <taxon>Bryophyta</taxon>
        <taxon>Sphagnophytina</taxon>
        <taxon>Sphagnopsida</taxon>
        <taxon>Sphagnales</taxon>
        <taxon>Sphagnaceae</taxon>
        <taxon>Sphagnum</taxon>
    </lineage>
</organism>
<keyword evidence="2" id="KW-0732">Signal</keyword>
<feature type="compositionally biased region" description="Polar residues" evidence="1">
    <location>
        <begin position="32"/>
        <end position="41"/>
    </location>
</feature>
<feature type="region of interest" description="Disordered" evidence="1">
    <location>
        <begin position="32"/>
        <end position="55"/>
    </location>
</feature>
<dbReference type="Proteomes" id="UP001497444">
    <property type="component" value="Unassembled WGS sequence"/>
</dbReference>
<dbReference type="PROSITE" id="PS51257">
    <property type="entry name" value="PROKAR_LIPOPROTEIN"/>
    <property type="match status" value="1"/>
</dbReference>
<keyword evidence="4" id="KW-1185">Reference proteome</keyword>
<evidence type="ECO:0000313" key="3">
    <source>
        <dbReference type="EMBL" id="CAK9252858.1"/>
    </source>
</evidence>
<evidence type="ECO:0000256" key="1">
    <source>
        <dbReference type="SAM" id="MobiDB-lite"/>
    </source>
</evidence>
<name>A0ABP0VEI6_9BRYO</name>
<evidence type="ECO:0000313" key="4">
    <source>
        <dbReference type="Proteomes" id="UP001497444"/>
    </source>
</evidence>
<feature type="chain" id="PRO_5045510420" evidence="2">
    <location>
        <begin position="29"/>
        <end position="169"/>
    </location>
</feature>
<protein>
    <submittedName>
        <fullName evidence="3">Uncharacterized protein</fullName>
    </submittedName>
</protein>
<dbReference type="EMBL" id="CAXAQS010000718">
    <property type="protein sequence ID" value="CAK9252858.1"/>
    <property type="molecule type" value="Genomic_DNA"/>
</dbReference>